<sequence>MSRNLQLITWQEKDPEFYKFLVEEDQQLLDFTADAVDAGSEGGEEEEAVEEDQEDDEVDGAFVQEQSVSTSSAAARQLTLERFKQIELSAPKAFTAFKAALNAYHTAVRSIDPDVEAKDGDEEAPARRRAPKRKRSRGSLTIEDEATFSEVLEWCLGNALGLLKHYAGEELQASKGKKKKVQKDEAGNGYFDPTCLAKWKRVKVLCNIFWDETLILLNKGLTVEMQEAVLRTCSSQQALCWLWPCQHLRRRFLRRCCAIWARPASGGSEASPGGVRLLSFLFLRNAAAMLLLKPGSTKDIRGIPTLEALIRTVLRSFASAAAGTYTWRSVSNFRFMENCILELFRLDDATSYRVGYVWIRQLALLLRNASMASSKGGSINAQTAKTAKAKAKAKAAKGRAKRDKAAKGKAGKEKMGKCEAEEEEAPRRKVKTKPLEELMSWQFVRSMYLWTRVVTSVPSLKPLAYPLFMVILGAVKSRLTNLQCFPFVCHGLTCLNRLAAGLEVLVPLSSHLLKLLDIVHHQLESRKKFGSKAEDPDGEEAEAGERKPPDMEVLLRLSTGREEVLVMVAERICGLFIDHLGLLSRSTSFPELSAPVVLHLRRQSKHCRNETLRKQLKALLAVVEQSSQEVQRYREQLQEPPPAGKLLVLAADATPLAKQRAQWLKRRAENERSKVEGELEQSKARKRRKVAKVAKG</sequence>
<comment type="subcellular location">
    <subcellularLocation>
        <location evidence="1">Nucleus</location>
    </subcellularLocation>
</comment>
<feature type="compositionally biased region" description="Basic residues" evidence="4">
    <location>
        <begin position="684"/>
        <end position="696"/>
    </location>
</feature>
<comment type="caution">
    <text evidence="5">The sequence shown here is derived from an EMBL/GenBank/DDBJ whole genome shotgun (WGS) entry which is preliminary data.</text>
</comment>
<evidence type="ECO:0000256" key="4">
    <source>
        <dbReference type="SAM" id="MobiDB-lite"/>
    </source>
</evidence>
<evidence type="ECO:0000256" key="1">
    <source>
        <dbReference type="ARBA" id="ARBA00004123"/>
    </source>
</evidence>
<dbReference type="GO" id="GO:0030690">
    <property type="term" value="C:Noc1p-Noc2p complex"/>
    <property type="evidence" value="ECO:0007669"/>
    <property type="project" value="TreeGrafter"/>
</dbReference>
<evidence type="ECO:0000313" key="6">
    <source>
        <dbReference type="Proteomes" id="UP000604046"/>
    </source>
</evidence>
<proteinExistence type="inferred from homology"/>
<dbReference type="PANTHER" id="PTHR12687">
    <property type="entry name" value="NUCLEOLAR COMPLEX 2 AND RAD4-RELATED"/>
    <property type="match status" value="1"/>
</dbReference>
<dbReference type="PANTHER" id="PTHR12687:SF4">
    <property type="entry name" value="NUCLEOLAR COMPLEX PROTEIN 2 HOMOLOG"/>
    <property type="match status" value="1"/>
</dbReference>
<reference evidence="5" key="1">
    <citation type="submission" date="2021-02" db="EMBL/GenBank/DDBJ databases">
        <authorList>
            <person name="Dougan E. K."/>
            <person name="Rhodes N."/>
            <person name="Thang M."/>
            <person name="Chan C."/>
        </authorList>
    </citation>
    <scope>NUCLEOTIDE SEQUENCE</scope>
</reference>
<dbReference type="InterPro" id="IPR005343">
    <property type="entry name" value="Noc2"/>
</dbReference>
<accession>A0A812PD16</accession>
<feature type="compositionally biased region" description="Basic residues" evidence="4">
    <location>
        <begin position="127"/>
        <end position="136"/>
    </location>
</feature>
<dbReference type="GO" id="GO:0005654">
    <property type="term" value="C:nucleoplasm"/>
    <property type="evidence" value="ECO:0007669"/>
    <property type="project" value="TreeGrafter"/>
</dbReference>
<evidence type="ECO:0000313" key="5">
    <source>
        <dbReference type="EMBL" id="CAE7342838.1"/>
    </source>
</evidence>
<protein>
    <submittedName>
        <fullName evidence="5">Noc2l protein</fullName>
    </submittedName>
</protein>
<comment type="similarity">
    <text evidence="2">Belongs to the NOC2 family.</text>
</comment>
<dbReference type="AlphaFoldDB" id="A0A812PD16"/>
<evidence type="ECO:0000256" key="3">
    <source>
        <dbReference type="ARBA" id="ARBA00023242"/>
    </source>
</evidence>
<feature type="region of interest" description="Disordered" evidence="4">
    <location>
        <begin position="115"/>
        <end position="136"/>
    </location>
</feature>
<organism evidence="5 6">
    <name type="scientific">Symbiodinium natans</name>
    <dbReference type="NCBI Taxonomy" id="878477"/>
    <lineage>
        <taxon>Eukaryota</taxon>
        <taxon>Sar</taxon>
        <taxon>Alveolata</taxon>
        <taxon>Dinophyceae</taxon>
        <taxon>Suessiales</taxon>
        <taxon>Symbiodiniaceae</taxon>
        <taxon>Symbiodinium</taxon>
    </lineage>
</organism>
<keyword evidence="3" id="KW-0539">Nucleus</keyword>
<feature type="compositionally biased region" description="Basic and acidic residues" evidence="4">
    <location>
        <begin position="666"/>
        <end position="683"/>
    </location>
</feature>
<dbReference type="GO" id="GO:0042273">
    <property type="term" value="P:ribosomal large subunit biogenesis"/>
    <property type="evidence" value="ECO:0007669"/>
    <property type="project" value="TreeGrafter"/>
</dbReference>
<dbReference type="GO" id="GO:0005730">
    <property type="term" value="C:nucleolus"/>
    <property type="evidence" value="ECO:0007669"/>
    <property type="project" value="TreeGrafter"/>
</dbReference>
<feature type="compositionally biased region" description="Basic residues" evidence="4">
    <location>
        <begin position="393"/>
        <end position="402"/>
    </location>
</feature>
<gene>
    <name evidence="5" type="primary">Noc2l</name>
    <name evidence="5" type="ORF">SNAT2548_LOCUS17956</name>
</gene>
<feature type="region of interest" description="Disordered" evidence="4">
    <location>
        <begin position="393"/>
        <end position="427"/>
    </location>
</feature>
<dbReference type="Proteomes" id="UP000604046">
    <property type="component" value="Unassembled WGS sequence"/>
</dbReference>
<dbReference type="EMBL" id="CAJNDS010002129">
    <property type="protein sequence ID" value="CAE7342838.1"/>
    <property type="molecule type" value="Genomic_DNA"/>
</dbReference>
<evidence type="ECO:0000256" key="2">
    <source>
        <dbReference type="ARBA" id="ARBA00005907"/>
    </source>
</evidence>
<dbReference type="Pfam" id="PF03715">
    <property type="entry name" value="Noc2"/>
    <property type="match status" value="1"/>
</dbReference>
<feature type="region of interest" description="Disordered" evidence="4">
    <location>
        <begin position="661"/>
        <end position="696"/>
    </location>
</feature>
<feature type="region of interest" description="Disordered" evidence="4">
    <location>
        <begin position="529"/>
        <end position="550"/>
    </location>
</feature>
<feature type="compositionally biased region" description="Acidic residues" evidence="4">
    <location>
        <begin position="42"/>
        <end position="58"/>
    </location>
</feature>
<feature type="compositionally biased region" description="Basic and acidic residues" evidence="4">
    <location>
        <begin position="403"/>
        <end position="419"/>
    </location>
</feature>
<dbReference type="GO" id="GO:0030691">
    <property type="term" value="C:Noc2p-Noc3p complex"/>
    <property type="evidence" value="ECO:0007669"/>
    <property type="project" value="TreeGrafter"/>
</dbReference>
<keyword evidence="6" id="KW-1185">Reference proteome</keyword>
<feature type="region of interest" description="Disordered" evidence="4">
    <location>
        <begin position="35"/>
        <end position="58"/>
    </location>
</feature>
<dbReference type="OrthoDB" id="2414723at2759"/>
<name>A0A812PD16_9DINO</name>